<dbReference type="HOGENOM" id="CLU_1235835_0_0_1"/>
<keyword evidence="3" id="KW-1185">Reference proteome</keyword>
<evidence type="ECO:0000313" key="2">
    <source>
        <dbReference type="EMBL" id="KIO17940.1"/>
    </source>
</evidence>
<proteinExistence type="predicted"/>
<dbReference type="EMBL" id="KN823329">
    <property type="protein sequence ID" value="KIO17940.1"/>
    <property type="molecule type" value="Genomic_DNA"/>
</dbReference>
<dbReference type="AlphaFoldDB" id="A0A0C3PT51"/>
<organism evidence="2 3">
    <name type="scientific">Tulasnella calospora MUT 4182</name>
    <dbReference type="NCBI Taxonomy" id="1051891"/>
    <lineage>
        <taxon>Eukaryota</taxon>
        <taxon>Fungi</taxon>
        <taxon>Dikarya</taxon>
        <taxon>Basidiomycota</taxon>
        <taxon>Agaricomycotina</taxon>
        <taxon>Agaricomycetes</taxon>
        <taxon>Cantharellales</taxon>
        <taxon>Tulasnellaceae</taxon>
        <taxon>Tulasnella</taxon>
    </lineage>
</organism>
<accession>A0A0C3PT51</accession>
<evidence type="ECO:0000313" key="3">
    <source>
        <dbReference type="Proteomes" id="UP000054248"/>
    </source>
</evidence>
<sequence>MARTFSSCVASLPQPSKYDCTHHAGEMCLWNFCDYCCVNSGYQLLYMSPCPNPKHRIRPNNEPYFTPDYSVFRFQRSNIRIVSPLTGNLECAAGSGWSTMIGGNWREVQGLLREQAEHRLIAEGITVFICIWSMEDMAPAIYIRVIARGRAWSLADDGSLLEQMDWIPGDEIDWFHHEEKRRLYSILAKGGGRLHSPSSYTEEEDVSTDSSSTKGEYNRALFLT</sequence>
<feature type="region of interest" description="Disordered" evidence="1">
    <location>
        <begin position="193"/>
        <end position="213"/>
    </location>
</feature>
<protein>
    <submittedName>
        <fullName evidence="2">Uncharacterized protein</fullName>
    </submittedName>
</protein>
<gene>
    <name evidence="2" type="ORF">M407DRAFT_32377</name>
</gene>
<reference evidence="3" key="2">
    <citation type="submission" date="2015-01" db="EMBL/GenBank/DDBJ databases">
        <title>Evolutionary Origins and Diversification of the Mycorrhizal Mutualists.</title>
        <authorList>
            <consortium name="DOE Joint Genome Institute"/>
            <consortium name="Mycorrhizal Genomics Consortium"/>
            <person name="Kohler A."/>
            <person name="Kuo A."/>
            <person name="Nagy L.G."/>
            <person name="Floudas D."/>
            <person name="Copeland A."/>
            <person name="Barry K.W."/>
            <person name="Cichocki N."/>
            <person name="Veneault-Fourrey C."/>
            <person name="LaButti K."/>
            <person name="Lindquist E.A."/>
            <person name="Lipzen A."/>
            <person name="Lundell T."/>
            <person name="Morin E."/>
            <person name="Murat C."/>
            <person name="Riley R."/>
            <person name="Ohm R."/>
            <person name="Sun H."/>
            <person name="Tunlid A."/>
            <person name="Henrissat B."/>
            <person name="Grigoriev I.V."/>
            <person name="Hibbett D.S."/>
            <person name="Martin F."/>
        </authorList>
    </citation>
    <scope>NUCLEOTIDE SEQUENCE [LARGE SCALE GENOMIC DNA]</scope>
    <source>
        <strain evidence="3">MUT 4182</strain>
    </source>
</reference>
<dbReference type="Proteomes" id="UP000054248">
    <property type="component" value="Unassembled WGS sequence"/>
</dbReference>
<evidence type="ECO:0000256" key="1">
    <source>
        <dbReference type="SAM" id="MobiDB-lite"/>
    </source>
</evidence>
<name>A0A0C3PT51_9AGAM</name>
<reference evidence="2 3" key="1">
    <citation type="submission" date="2014-04" db="EMBL/GenBank/DDBJ databases">
        <authorList>
            <consortium name="DOE Joint Genome Institute"/>
            <person name="Kuo A."/>
            <person name="Girlanda M."/>
            <person name="Perotto S."/>
            <person name="Kohler A."/>
            <person name="Nagy L.G."/>
            <person name="Floudas D."/>
            <person name="Copeland A."/>
            <person name="Barry K.W."/>
            <person name="Cichocki N."/>
            <person name="Veneault-Fourrey C."/>
            <person name="LaButti K."/>
            <person name="Lindquist E.A."/>
            <person name="Lipzen A."/>
            <person name="Lundell T."/>
            <person name="Morin E."/>
            <person name="Murat C."/>
            <person name="Sun H."/>
            <person name="Tunlid A."/>
            <person name="Henrissat B."/>
            <person name="Grigoriev I.V."/>
            <person name="Hibbett D.S."/>
            <person name="Martin F."/>
            <person name="Nordberg H.P."/>
            <person name="Cantor M.N."/>
            <person name="Hua S.X."/>
        </authorList>
    </citation>
    <scope>NUCLEOTIDE SEQUENCE [LARGE SCALE GENOMIC DNA]</scope>
    <source>
        <strain evidence="2 3">MUT 4182</strain>
    </source>
</reference>